<dbReference type="Proteomes" id="UP000612899">
    <property type="component" value="Unassembled WGS sequence"/>
</dbReference>
<dbReference type="AlphaFoldDB" id="A0A8J3Q3T2"/>
<dbReference type="EMBL" id="BONY01000004">
    <property type="protein sequence ID" value="GIH02827.1"/>
    <property type="molecule type" value="Genomic_DNA"/>
</dbReference>
<dbReference type="SMART" id="SM00331">
    <property type="entry name" value="PP2C_SIG"/>
    <property type="match status" value="1"/>
</dbReference>
<accession>A0A8J3Q3T2</accession>
<keyword evidence="1" id="KW-0378">Hydrolase</keyword>
<evidence type="ECO:0000259" key="2">
    <source>
        <dbReference type="SMART" id="SM00331"/>
    </source>
</evidence>
<reference evidence="3" key="1">
    <citation type="submission" date="2021-01" db="EMBL/GenBank/DDBJ databases">
        <title>Whole genome shotgun sequence of Rhizocola hellebori NBRC 109834.</title>
        <authorList>
            <person name="Komaki H."/>
            <person name="Tamura T."/>
        </authorList>
    </citation>
    <scope>NUCLEOTIDE SEQUENCE</scope>
    <source>
        <strain evidence="3">NBRC 109834</strain>
    </source>
</reference>
<organism evidence="3 4">
    <name type="scientific">Rhizocola hellebori</name>
    <dbReference type="NCBI Taxonomy" id="1392758"/>
    <lineage>
        <taxon>Bacteria</taxon>
        <taxon>Bacillati</taxon>
        <taxon>Actinomycetota</taxon>
        <taxon>Actinomycetes</taxon>
        <taxon>Micromonosporales</taxon>
        <taxon>Micromonosporaceae</taxon>
        <taxon>Rhizocola</taxon>
    </lineage>
</organism>
<evidence type="ECO:0000313" key="3">
    <source>
        <dbReference type="EMBL" id="GIH02827.1"/>
    </source>
</evidence>
<dbReference type="PANTHER" id="PTHR43156:SF2">
    <property type="entry name" value="STAGE II SPORULATION PROTEIN E"/>
    <property type="match status" value="1"/>
</dbReference>
<feature type="domain" description="PPM-type phosphatase" evidence="2">
    <location>
        <begin position="175"/>
        <end position="391"/>
    </location>
</feature>
<proteinExistence type="predicted"/>
<dbReference type="PANTHER" id="PTHR43156">
    <property type="entry name" value="STAGE II SPORULATION PROTEIN E-RELATED"/>
    <property type="match status" value="1"/>
</dbReference>
<gene>
    <name evidence="3" type="ORF">Rhe02_08940</name>
</gene>
<dbReference type="Gene3D" id="3.60.40.10">
    <property type="entry name" value="PPM-type phosphatase domain"/>
    <property type="match status" value="1"/>
</dbReference>
<name>A0A8J3Q3T2_9ACTN</name>
<dbReference type="InterPro" id="IPR036457">
    <property type="entry name" value="PPM-type-like_dom_sf"/>
</dbReference>
<evidence type="ECO:0000256" key="1">
    <source>
        <dbReference type="ARBA" id="ARBA00022801"/>
    </source>
</evidence>
<dbReference type="GO" id="GO:0016791">
    <property type="term" value="F:phosphatase activity"/>
    <property type="evidence" value="ECO:0007669"/>
    <property type="project" value="TreeGrafter"/>
</dbReference>
<comment type="caution">
    <text evidence="3">The sequence shown here is derived from an EMBL/GenBank/DDBJ whole genome shotgun (WGS) entry which is preliminary data.</text>
</comment>
<dbReference type="InterPro" id="IPR052016">
    <property type="entry name" value="Bact_Sigma-Reg"/>
</dbReference>
<keyword evidence="4" id="KW-1185">Reference proteome</keyword>
<dbReference type="InterPro" id="IPR001932">
    <property type="entry name" value="PPM-type_phosphatase-like_dom"/>
</dbReference>
<sequence length="401" mass="43472">MGGKLARLWDRAQSELLVRAARARPDELVGQANAVLMQIGVTITVYLVDHQQRTLRPLPQAPAHAEPTSLDVEGTVAGRAFTTINTVSGMQAGHWWVPLIDDTERLGVVEFVSHRPVLHGEDLGGHGEVFASLLAHLLATKVDYGDVLHRVRRTRPMATSGELLLAMLPPSTFACRELAISAILEPAYEVGGDGFDYAVDQDKARFLVLDAMGHGLQAALTTATVLATMRSARRDGQGLYAMAAAADTVLTEHFGDLRFVTAVLAELDVNTGALRYINAGHPPPVVVREHQVIADLHEGRRMPLGLGDGQVDVAELALQPGDSLFFYTDGVVEARSSDGTQFGLQRLVDLAERHAAADLPAPETLRRISQSIRDHRQAPPADDATMMLVEWSPLAARRTRP</sequence>
<dbReference type="Pfam" id="PF07228">
    <property type="entry name" value="SpoIIE"/>
    <property type="match status" value="1"/>
</dbReference>
<evidence type="ECO:0000313" key="4">
    <source>
        <dbReference type="Proteomes" id="UP000612899"/>
    </source>
</evidence>
<protein>
    <recommendedName>
        <fullName evidence="2">PPM-type phosphatase domain-containing protein</fullName>
    </recommendedName>
</protein>
<dbReference type="SUPFAM" id="SSF81606">
    <property type="entry name" value="PP2C-like"/>
    <property type="match status" value="1"/>
</dbReference>